<accession>A0A345SWM5</accession>
<protein>
    <recommendedName>
        <fullName evidence="5">ErfK/YbiS/YcfS/YnhG family protein</fullName>
    </recommendedName>
</protein>
<evidence type="ECO:0008006" key="5">
    <source>
        <dbReference type="Google" id="ProtNLM"/>
    </source>
</evidence>
<dbReference type="PANTHER" id="PTHR38589">
    <property type="entry name" value="BLR0621 PROTEIN"/>
    <property type="match status" value="1"/>
</dbReference>
<dbReference type="PANTHER" id="PTHR38589:SF1">
    <property type="entry name" value="BLR0621 PROTEIN"/>
    <property type="match status" value="1"/>
</dbReference>
<organism evidence="3 4">
    <name type="scientific">Peterkaempfera bronchialis</name>
    <dbReference type="NCBI Taxonomy" id="2126346"/>
    <lineage>
        <taxon>Bacteria</taxon>
        <taxon>Bacillati</taxon>
        <taxon>Actinomycetota</taxon>
        <taxon>Actinomycetes</taxon>
        <taxon>Kitasatosporales</taxon>
        <taxon>Streptomycetaceae</taxon>
        <taxon>Peterkaempfera</taxon>
    </lineage>
</organism>
<feature type="transmembrane region" description="Helical" evidence="2">
    <location>
        <begin position="36"/>
        <end position="57"/>
    </location>
</feature>
<dbReference type="KEGG" id="stri:C7M71_012430"/>
<sequence>MSRTERTADLPPSQPEPDPRQGRRRGRRRKPSRSRAGAATVGTAAVLVAAAGGWLAFGPQGALLTTAASVAPVRAEDGTTAARVQSGSLDVGHVSSPAANRSDRNDGTVAELPGVGPAFRAKIPASADQVLLVSGEGRNSAHSTATLWTRTADGRWQPGTAWPAHNALKGWTPDHHLDDLRSPVGVYPLSDAGGLRPNPGTKLPYYRDANFTIGGKGFEGEDLEGSFDYVVAIDYNRVAGTSPLDGTKPLGPAKGGGIWVHVDHGGPTHACVSLAEQDMVALVRALDPAAHPVIVMGDEASLAA</sequence>
<feature type="compositionally biased region" description="Basic residues" evidence="1">
    <location>
        <begin position="22"/>
        <end position="33"/>
    </location>
</feature>
<proteinExistence type="predicted"/>
<dbReference type="RefSeq" id="WP_111491796.1">
    <property type="nucleotide sequence ID" value="NZ_CP031264.1"/>
</dbReference>
<reference evidence="4" key="1">
    <citation type="submission" date="2018-07" db="EMBL/GenBank/DDBJ databases">
        <title>Streptacidiphilus bronchialis DSM 106435 chromosome.</title>
        <authorList>
            <person name="Batra D."/>
            <person name="Gulvik C.A."/>
        </authorList>
    </citation>
    <scope>NUCLEOTIDE SEQUENCE [LARGE SCALE GENOMIC DNA]</scope>
    <source>
        <strain evidence="4">DSM 106435</strain>
    </source>
</reference>
<keyword evidence="2" id="KW-0472">Membrane</keyword>
<evidence type="ECO:0000313" key="3">
    <source>
        <dbReference type="EMBL" id="AXI78130.1"/>
    </source>
</evidence>
<feature type="region of interest" description="Disordered" evidence="1">
    <location>
        <begin position="1"/>
        <end position="41"/>
    </location>
</feature>
<dbReference type="AlphaFoldDB" id="A0A345SWM5"/>
<dbReference type="Proteomes" id="UP000249340">
    <property type="component" value="Chromosome"/>
</dbReference>
<name>A0A345SWM5_9ACTN</name>
<keyword evidence="4" id="KW-1185">Reference proteome</keyword>
<gene>
    <name evidence="3" type="ORF">C7M71_012430</name>
</gene>
<evidence type="ECO:0000256" key="2">
    <source>
        <dbReference type="SAM" id="Phobius"/>
    </source>
</evidence>
<keyword evidence="2" id="KW-1133">Transmembrane helix</keyword>
<dbReference type="OrthoDB" id="3868753at2"/>
<evidence type="ECO:0000313" key="4">
    <source>
        <dbReference type="Proteomes" id="UP000249340"/>
    </source>
</evidence>
<dbReference type="EMBL" id="CP031264">
    <property type="protein sequence ID" value="AXI78130.1"/>
    <property type="molecule type" value="Genomic_DNA"/>
</dbReference>
<evidence type="ECO:0000256" key="1">
    <source>
        <dbReference type="SAM" id="MobiDB-lite"/>
    </source>
</evidence>
<keyword evidence="2" id="KW-0812">Transmembrane</keyword>